<dbReference type="EMBL" id="CP001403">
    <property type="protein sequence ID" value="ACP44875.1"/>
    <property type="molecule type" value="Genomic_DNA"/>
</dbReference>
<evidence type="ECO:0000313" key="4">
    <source>
        <dbReference type="Proteomes" id="UP000002308"/>
    </source>
</evidence>
<sequence>MLSFELLSINLYIDLLNYLHLGCSLKDKQLRLRIYRSAFSSMKNAIIEKAREFGVPVILVNPSHTSTVCPVHGAKIVYQPDGGNAPRVGVCEKGKEKWHRGGYQL</sequence>
<evidence type="ECO:0000256" key="1">
    <source>
        <dbReference type="ARBA" id="ARBA00023125"/>
    </source>
</evidence>
<gene>
    <name evidence="3" type="ordered locus">YG5714_0580</name>
</gene>
<dbReference type="InterPro" id="IPR010095">
    <property type="entry name" value="Cas12f1-like_TNB"/>
</dbReference>
<dbReference type="Proteomes" id="UP000002308">
    <property type="component" value="Chromosome"/>
</dbReference>
<dbReference type="AlphaFoldDB" id="C3NB90"/>
<proteinExistence type="predicted"/>
<name>C3NB90_SACI7</name>
<accession>C3NB90</accession>
<dbReference type="GO" id="GO:0003677">
    <property type="term" value="F:DNA binding"/>
    <property type="evidence" value="ECO:0007669"/>
    <property type="project" value="UniProtKB-KW"/>
</dbReference>
<reference evidence="3 4" key="1">
    <citation type="journal article" date="2009" name="Proc. Natl. Acad. Sci. U.S.A.">
        <title>Biogeography of the Sulfolobus islandicus pan-genome.</title>
        <authorList>
            <person name="Reno M.L."/>
            <person name="Held N.L."/>
            <person name="Fields C.J."/>
            <person name="Burke P.V."/>
            <person name="Whitaker R.J."/>
        </authorList>
    </citation>
    <scope>NUCLEOTIDE SEQUENCE [LARGE SCALE GENOMIC DNA]</scope>
    <source>
        <strain evidence="4">Y.G.57.14 / Yellowstone #1</strain>
    </source>
</reference>
<evidence type="ECO:0000313" key="3">
    <source>
        <dbReference type="EMBL" id="ACP44875.1"/>
    </source>
</evidence>
<evidence type="ECO:0000259" key="2">
    <source>
        <dbReference type="Pfam" id="PF07282"/>
    </source>
</evidence>
<dbReference type="HOGENOM" id="CLU_2230502_0_0_2"/>
<protein>
    <submittedName>
        <fullName evidence="3">Transposase IS605 OrfB</fullName>
    </submittedName>
</protein>
<dbReference type="Pfam" id="PF07282">
    <property type="entry name" value="Cas12f1-like_TNB"/>
    <property type="match status" value="1"/>
</dbReference>
<dbReference type="NCBIfam" id="TIGR01766">
    <property type="entry name" value="IS200/IS605 family accessory protein TnpB-like domain"/>
    <property type="match status" value="1"/>
</dbReference>
<organism evidence="3 4">
    <name type="scientific">Saccharolobus islandicus (strain Y.G.57.14 / Yellowstone #1)</name>
    <name type="common">Sulfolobus islandicus</name>
    <dbReference type="NCBI Taxonomy" id="439386"/>
    <lineage>
        <taxon>Archaea</taxon>
        <taxon>Thermoproteota</taxon>
        <taxon>Thermoprotei</taxon>
        <taxon>Sulfolobales</taxon>
        <taxon>Sulfolobaceae</taxon>
        <taxon>Saccharolobus</taxon>
    </lineage>
</organism>
<dbReference type="KEGG" id="siy:YG5714_0580"/>
<keyword evidence="1" id="KW-0238">DNA-binding</keyword>
<feature type="domain" description="Cas12f1-like TNB" evidence="2">
    <location>
        <begin position="39"/>
        <end position="100"/>
    </location>
</feature>